<sequence>MREWREMVENRMSHLPAFPLTILPEITTCCVSKHECYYLQYWTEITSETAANHPYFKPCEMVQVFSLRLSNPIDHPVNIYGTFSVRDGWEPLRNYLFKRSRDDPATIPEGCSFLPLRSPCRGIYVLQYCLIDVDLRIKEEGDGSADKLLFCGYVELNTFLEGFGSKLIGRFQGDCHGLDMHYAYLPKGMDTAIEVLAEAGHVSYLKFSASTSSFDDEISLYDGTFCGSGAVFKHCMAVNKKDELHIVLKMDGSLYKWTFKAGVGVVVAPEHPVPLSTLS</sequence>
<dbReference type="Pfam" id="PF20241">
    <property type="entry name" value="DUF6598"/>
    <property type="match status" value="1"/>
</dbReference>
<evidence type="ECO:0000259" key="1">
    <source>
        <dbReference type="Pfam" id="PF20241"/>
    </source>
</evidence>
<dbReference type="Gramene" id="PAN28577">
    <property type="protein sequence ID" value="PAN28577"/>
    <property type="gene ID" value="PAHAL_5G163100"/>
</dbReference>
<protein>
    <recommendedName>
        <fullName evidence="1">DUF6598 domain-containing protein</fullName>
    </recommendedName>
</protein>
<dbReference type="PANTHER" id="PTHR33065">
    <property type="entry name" value="OS07G0486400 PROTEIN"/>
    <property type="match status" value="1"/>
</dbReference>
<reference evidence="2" key="1">
    <citation type="submission" date="2018-04" db="EMBL/GenBank/DDBJ databases">
        <title>WGS assembly of Panicum hallii.</title>
        <authorList>
            <person name="Lovell J."/>
            <person name="Jenkins J."/>
            <person name="Lowry D."/>
            <person name="Mamidi S."/>
            <person name="Sreedasyam A."/>
            <person name="Weng X."/>
            <person name="Barry K."/>
            <person name="Bonette J."/>
            <person name="Campitelli B."/>
            <person name="Daum C."/>
            <person name="Gordon S."/>
            <person name="Gould B."/>
            <person name="Lipzen A."/>
            <person name="Macqueen A."/>
            <person name="Palacio-Mejia J."/>
            <person name="Plott C."/>
            <person name="Shakirov E."/>
            <person name="Shu S."/>
            <person name="Yoshinaga Y."/>
            <person name="Zane M."/>
            <person name="Rokhsar D."/>
            <person name="Grimwood J."/>
            <person name="Schmutz J."/>
            <person name="Juenger T."/>
        </authorList>
    </citation>
    <scope>NUCLEOTIDE SEQUENCE [LARGE SCALE GENOMIC DNA]</scope>
    <source>
        <strain evidence="2">FIL2</strain>
    </source>
</reference>
<feature type="domain" description="DUF6598" evidence="1">
    <location>
        <begin position="61"/>
        <end position="250"/>
    </location>
</feature>
<dbReference type="AlphaFoldDB" id="A0A2S3HRV2"/>
<dbReference type="EMBL" id="CM008050">
    <property type="protein sequence ID" value="PAN28577.1"/>
    <property type="molecule type" value="Genomic_DNA"/>
</dbReference>
<organism evidence="2">
    <name type="scientific">Panicum hallii</name>
    <dbReference type="NCBI Taxonomy" id="206008"/>
    <lineage>
        <taxon>Eukaryota</taxon>
        <taxon>Viridiplantae</taxon>
        <taxon>Streptophyta</taxon>
        <taxon>Embryophyta</taxon>
        <taxon>Tracheophyta</taxon>
        <taxon>Spermatophyta</taxon>
        <taxon>Magnoliopsida</taxon>
        <taxon>Liliopsida</taxon>
        <taxon>Poales</taxon>
        <taxon>Poaceae</taxon>
        <taxon>PACMAD clade</taxon>
        <taxon>Panicoideae</taxon>
        <taxon>Panicodae</taxon>
        <taxon>Paniceae</taxon>
        <taxon>Panicinae</taxon>
        <taxon>Panicum</taxon>
        <taxon>Panicum sect. Panicum</taxon>
    </lineage>
</organism>
<dbReference type="PANTHER" id="PTHR33065:SF117">
    <property type="entry name" value="OS01G0590200 PROTEIN"/>
    <property type="match status" value="1"/>
</dbReference>
<dbReference type="Proteomes" id="UP000243499">
    <property type="component" value="Chromosome 5"/>
</dbReference>
<evidence type="ECO:0000313" key="2">
    <source>
        <dbReference type="EMBL" id="PAN28577.1"/>
    </source>
</evidence>
<name>A0A2S3HRV2_9POAL</name>
<proteinExistence type="predicted"/>
<accession>A0A2S3HRV2</accession>
<gene>
    <name evidence="2" type="ORF">PAHAL_5G163100</name>
</gene>
<dbReference type="InterPro" id="IPR046533">
    <property type="entry name" value="DUF6598"/>
</dbReference>